<dbReference type="Proteomes" id="UP001500866">
    <property type="component" value="Unassembled WGS sequence"/>
</dbReference>
<keyword evidence="9" id="KW-1185">Reference proteome</keyword>
<feature type="transmembrane region" description="Helical" evidence="6">
    <location>
        <begin position="136"/>
        <end position="162"/>
    </location>
</feature>
<evidence type="ECO:0000256" key="2">
    <source>
        <dbReference type="ARBA" id="ARBA00006143"/>
    </source>
</evidence>
<reference evidence="8 9" key="1">
    <citation type="journal article" date="2019" name="Int. J. Syst. Evol. Microbiol.">
        <title>The Global Catalogue of Microorganisms (GCM) 10K type strain sequencing project: providing services to taxonomists for standard genome sequencing and annotation.</title>
        <authorList>
            <consortium name="The Broad Institute Genomics Platform"/>
            <consortium name="The Broad Institute Genome Sequencing Center for Infectious Disease"/>
            <person name="Wu L."/>
            <person name="Ma J."/>
        </authorList>
    </citation>
    <scope>NUCLEOTIDE SEQUENCE [LARGE SCALE GENOMIC DNA]</scope>
    <source>
        <strain evidence="8 9">JCM 15395</strain>
    </source>
</reference>
<evidence type="ECO:0000256" key="3">
    <source>
        <dbReference type="ARBA" id="ARBA00022692"/>
    </source>
</evidence>
<keyword evidence="3 6" id="KW-0812">Transmembrane</keyword>
<evidence type="ECO:0000256" key="6">
    <source>
        <dbReference type="SAM" id="Phobius"/>
    </source>
</evidence>
<evidence type="ECO:0000256" key="4">
    <source>
        <dbReference type="ARBA" id="ARBA00022989"/>
    </source>
</evidence>
<feature type="transmembrane region" description="Helical" evidence="6">
    <location>
        <begin position="204"/>
        <end position="224"/>
    </location>
</feature>
<keyword evidence="4 6" id="KW-1133">Transmembrane helix</keyword>
<evidence type="ECO:0000313" key="8">
    <source>
        <dbReference type="EMBL" id="GAA0611758.1"/>
    </source>
</evidence>
<evidence type="ECO:0000259" key="7">
    <source>
        <dbReference type="Pfam" id="PF02683"/>
    </source>
</evidence>
<keyword evidence="5 6" id="KW-0472">Membrane</keyword>
<comment type="similarity">
    <text evidence="2">Belongs to the DsbD family.</text>
</comment>
<feature type="transmembrane region" description="Helical" evidence="6">
    <location>
        <begin position="12"/>
        <end position="39"/>
    </location>
</feature>
<dbReference type="InterPro" id="IPR051790">
    <property type="entry name" value="Cytochrome_c-biogenesis_DsbD"/>
</dbReference>
<dbReference type="PANTHER" id="PTHR31272">
    <property type="entry name" value="CYTOCHROME C-TYPE BIOGENESIS PROTEIN HI_1454-RELATED"/>
    <property type="match status" value="1"/>
</dbReference>
<accession>A0ABN1GHN7</accession>
<organism evidence="8 9">
    <name type="scientific">Virgibacillus siamensis</name>
    <dbReference type="NCBI Taxonomy" id="480071"/>
    <lineage>
        <taxon>Bacteria</taxon>
        <taxon>Bacillati</taxon>
        <taxon>Bacillota</taxon>
        <taxon>Bacilli</taxon>
        <taxon>Bacillales</taxon>
        <taxon>Bacillaceae</taxon>
        <taxon>Virgibacillus</taxon>
    </lineage>
</organism>
<name>A0ABN1GHN7_9BACI</name>
<feature type="transmembrane region" description="Helical" evidence="6">
    <location>
        <begin position="93"/>
        <end position="115"/>
    </location>
</feature>
<comment type="caution">
    <text evidence="8">The sequence shown here is derived from an EMBL/GenBank/DDBJ whole genome shotgun (WGS) entry which is preliminary data.</text>
</comment>
<evidence type="ECO:0000256" key="1">
    <source>
        <dbReference type="ARBA" id="ARBA00004141"/>
    </source>
</evidence>
<comment type="subcellular location">
    <subcellularLocation>
        <location evidence="1">Membrane</location>
        <topology evidence="1">Multi-pass membrane protein</topology>
    </subcellularLocation>
</comment>
<proteinExistence type="inferred from homology"/>
<protein>
    <submittedName>
        <fullName evidence="8">Cytochrome c-type biogenesis protein CcdA</fullName>
    </submittedName>
</protein>
<dbReference type="Pfam" id="PF02683">
    <property type="entry name" value="DsbD_TM"/>
    <property type="match status" value="1"/>
</dbReference>
<feature type="domain" description="Cytochrome C biogenesis protein transmembrane" evidence="7">
    <location>
        <begin position="12"/>
        <end position="194"/>
    </location>
</feature>
<sequence length="240" mass="26815">MGGFIMTEEINIFIAFGAGFLSFVSPCVLPLYPAFLSYITGMSVSEIREDNKMLNRKSMLHTLFFLLGFSCIFIVLGFSSNLFADFLKTYQEIIRQIGAIVIVFFGLVIVGLLNFEFLMKDKKITFKNRPAGFAGSFLIGLAFSLGWTPCMGPILMVVMSLAATNPDLGMVMMISYILGFSIPFFILSFFLGKLGWIKRNSAKIVKVGGYLMIFMGIALFFNWMSKLTAFLAGWFGFQGF</sequence>
<evidence type="ECO:0000256" key="5">
    <source>
        <dbReference type="ARBA" id="ARBA00023136"/>
    </source>
</evidence>
<evidence type="ECO:0000313" key="9">
    <source>
        <dbReference type="Proteomes" id="UP001500866"/>
    </source>
</evidence>
<dbReference type="EMBL" id="BAAADS010000025">
    <property type="protein sequence ID" value="GAA0611758.1"/>
    <property type="molecule type" value="Genomic_DNA"/>
</dbReference>
<dbReference type="InterPro" id="IPR003834">
    <property type="entry name" value="Cyt_c_assmbl_TM_dom"/>
</dbReference>
<feature type="transmembrane region" description="Helical" evidence="6">
    <location>
        <begin position="168"/>
        <end position="192"/>
    </location>
</feature>
<feature type="transmembrane region" description="Helical" evidence="6">
    <location>
        <begin position="60"/>
        <end position="81"/>
    </location>
</feature>
<dbReference type="PANTHER" id="PTHR31272:SF4">
    <property type="entry name" value="CYTOCHROME C-TYPE BIOGENESIS PROTEIN HI_1454-RELATED"/>
    <property type="match status" value="1"/>
</dbReference>
<gene>
    <name evidence="8" type="primary">ccdA_2</name>
    <name evidence="8" type="ORF">GCM10009001_31230</name>
</gene>